<accession>A0AA35S2F5</accession>
<organism evidence="1 2">
    <name type="scientific">Geodia barretti</name>
    <name type="common">Barrett's horny sponge</name>
    <dbReference type="NCBI Taxonomy" id="519541"/>
    <lineage>
        <taxon>Eukaryota</taxon>
        <taxon>Metazoa</taxon>
        <taxon>Porifera</taxon>
        <taxon>Demospongiae</taxon>
        <taxon>Heteroscleromorpha</taxon>
        <taxon>Tetractinellida</taxon>
        <taxon>Astrophorina</taxon>
        <taxon>Geodiidae</taxon>
        <taxon>Geodia</taxon>
    </lineage>
</organism>
<protein>
    <submittedName>
        <fullName evidence="1">Uncharacterized protein</fullName>
    </submittedName>
</protein>
<keyword evidence="2" id="KW-1185">Reference proteome</keyword>
<proteinExistence type="predicted"/>
<gene>
    <name evidence="1" type="ORF">GBAR_LOCUS12695</name>
</gene>
<evidence type="ECO:0000313" key="1">
    <source>
        <dbReference type="EMBL" id="CAI8021382.1"/>
    </source>
</evidence>
<sequence>MLLLQNKGHMMSHLWNPRLLQHQFLLQVMLPFLPLPLQRQNHLVSKISSVSALNWWEWLTSGRRWDWLSDWTLIFSTESRQRKMTSKTTCQTR</sequence>
<name>A0AA35S2F5_GEOBA</name>
<evidence type="ECO:0000313" key="2">
    <source>
        <dbReference type="Proteomes" id="UP001174909"/>
    </source>
</evidence>
<dbReference type="EMBL" id="CASHTH010001895">
    <property type="protein sequence ID" value="CAI8021382.1"/>
    <property type="molecule type" value="Genomic_DNA"/>
</dbReference>
<comment type="caution">
    <text evidence="1">The sequence shown here is derived from an EMBL/GenBank/DDBJ whole genome shotgun (WGS) entry which is preliminary data.</text>
</comment>
<dbReference type="Proteomes" id="UP001174909">
    <property type="component" value="Unassembled WGS sequence"/>
</dbReference>
<dbReference type="AlphaFoldDB" id="A0AA35S2F5"/>
<reference evidence="1" key="1">
    <citation type="submission" date="2023-03" db="EMBL/GenBank/DDBJ databases">
        <authorList>
            <person name="Steffen K."/>
            <person name="Cardenas P."/>
        </authorList>
    </citation>
    <scope>NUCLEOTIDE SEQUENCE</scope>
</reference>